<dbReference type="RefSeq" id="WP_135169626.1">
    <property type="nucleotide sequence ID" value="NZ_SPQU01000007.1"/>
</dbReference>
<proteinExistence type="predicted"/>
<evidence type="ECO:0000313" key="1">
    <source>
        <dbReference type="EMBL" id="TFV38023.1"/>
    </source>
</evidence>
<dbReference type="Gene3D" id="3.30.450.150">
    <property type="entry name" value="Haem-degrading domain"/>
    <property type="match status" value="1"/>
</dbReference>
<organism evidence="1 2">
    <name type="scientific">Bradyrhizobium frederickii</name>
    <dbReference type="NCBI Taxonomy" id="2560054"/>
    <lineage>
        <taxon>Bacteria</taxon>
        <taxon>Pseudomonadati</taxon>
        <taxon>Pseudomonadota</taxon>
        <taxon>Alphaproteobacteria</taxon>
        <taxon>Hyphomicrobiales</taxon>
        <taxon>Nitrobacteraceae</taxon>
        <taxon>Bradyrhizobium</taxon>
    </lineage>
</organism>
<name>A0A4Y9L7K5_9BRAD</name>
<dbReference type="InterPro" id="IPR005624">
    <property type="entry name" value="PduO/GlcC-like"/>
</dbReference>
<dbReference type="OrthoDB" id="7222954at2"/>
<dbReference type="Proteomes" id="UP000298225">
    <property type="component" value="Unassembled WGS sequence"/>
</dbReference>
<sequence length="43" mass="4066">MASPGGLPIILEGKLVGAIGCSGGTGAQDAVVCQAGVGALNRR</sequence>
<evidence type="ECO:0008006" key="3">
    <source>
        <dbReference type="Google" id="ProtNLM"/>
    </source>
</evidence>
<dbReference type="EMBL" id="SPQU01000007">
    <property type="protein sequence ID" value="TFV38023.1"/>
    <property type="molecule type" value="Genomic_DNA"/>
</dbReference>
<dbReference type="AlphaFoldDB" id="A0A4Y9L7K5"/>
<accession>A0A4Y9L7K5</accession>
<comment type="caution">
    <text evidence="1">The sequence shown here is derived from an EMBL/GenBank/DDBJ whole genome shotgun (WGS) entry which is preliminary data.</text>
</comment>
<protein>
    <recommendedName>
        <fullName evidence="3">Heme-binding protein</fullName>
    </recommendedName>
</protein>
<dbReference type="InterPro" id="IPR038084">
    <property type="entry name" value="PduO/GlcC-like_sf"/>
</dbReference>
<evidence type="ECO:0000313" key="2">
    <source>
        <dbReference type="Proteomes" id="UP000298225"/>
    </source>
</evidence>
<dbReference type="Pfam" id="PF03928">
    <property type="entry name" value="HbpS-like"/>
    <property type="match status" value="1"/>
</dbReference>
<dbReference type="SUPFAM" id="SSF143744">
    <property type="entry name" value="GlcG-like"/>
    <property type="match status" value="1"/>
</dbReference>
<gene>
    <name evidence="1" type="ORF">E4K66_16480</name>
</gene>
<reference evidence="1 2" key="1">
    <citation type="submission" date="2019-03" db="EMBL/GenBank/DDBJ databases">
        <title>Bradyrhizobium strains diversity isolated from Chamaecrista fasciculata.</title>
        <authorList>
            <person name="Urquiaga M.C.O."/>
            <person name="Hungria M."/>
            <person name="Delamuta J.R.M."/>
        </authorList>
    </citation>
    <scope>NUCLEOTIDE SEQUENCE [LARGE SCALE GENOMIC DNA]</scope>
    <source>
        <strain evidence="1 2">CNPSo 3424</strain>
    </source>
</reference>
<keyword evidence="2" id="KW-1185">Reference proteome</keyword>